<dbReference type="Pfam" id="PF15251">
    <property type="entry name" value="TAPR1-like"/>
    <property type="match status" value="1"/>
</dbReference>
<feature type="region of interest" description="Disordered" evidence="3">
    <location>
        <begin position="142"/>
        <end position="172"/>
    </location>
</feature>
<feature type="compositionally biased region" description="Polar residues" evidence="3">
    <location>
        <begin position="198"/>
        <end position="209"/>
    </location>
</feature>
<accession>C3Z7I2</accession>
<evidence type="ECO:0000256" key="3">
    <source>
        <dbReference type="SAM" id="MobiDB-lite"/>
    </source>
</evidence>
<evidence type="ECO:0000313" key="4">
    <source>
        <dbReference type="EMBL" id="EEN51778.1"/>
    </source>
</evidence>
<proteinExistence type="predicted"/>
<dbReference type="PANTHER" id="PTHR31624:SF4">
    <property type="entry name" value="CHROMOSOME 16 OPEN READING FRAME 72"/>
    <property type="match status" value="1"/>
</dbReference>
<evidence type="ECO:0000256" key="2">
    <source>
        <dbReference type="ARBA" id="ARBA00023242"/>
    </source>
</evidence>
<feature type="region of interest" description="Disordered" evidence="3">
    <location>
        <begin position="193"/>
        <end position="212"/>
    </location>
</feature>
<gene>
    <name evidence="4" type="ORF">BRAFLDRAFT_275420</name>
</gene>
<keyword evidence="2" id="KW-0539">Nucleus</keyword>
<reference evidence="4" key="1">
    <citation type="journal article" date="2008" name="Nature">
        <title>The amphioxus genome and the evolution of the chordate karyotype.</title>
        <authorList>
            <consortium name="US DOE Joint Genome Institute (JGI-PGF)"/>
            <person name="Putnam N.H."/>
            <person name="Butts T."/>
            <person name="Ferrier D.E.K."/>
            <person name="Furlong R.F."/>
            <person name="Hellsten U."/>
            <person name="Kawashima T."/>
            <person name="Robinson-Rechavi M."/>
            <person name="Shoguchi E."/>
            <person name="Terry A."/>
            <person name="Yu J.-K."/>
            <person name="Benito-Gutierrez E.L."/>
            <person name="Dubchak I."/>
            <person name="Garcia-Fernandez J."/>
            <person name="Gibson-Brown J.J."/>
            <person name="Grigoriev I.V."/>
            <person name="Horton A.C."/>
            <person name="de Jong P.J."/>
            <person name="Jurka J."/>
            <person name="Kapitonov V.V."/>
            <person name="Kohara Y."/>
            <person name="Kuroki Y."/>
            <person name="Lindquist E."/>
            <person name="Lucas S."/>
            <person name="Osoegawa K."/>
            <person name="Pennacchio L.A."/>
            <person name="Salamov A.A."/>
            <person name="Satou Y."/>
            <person name="Sauka-Spengler T."/>
            <person name="Schmutz J."/>
            <person name="Shin-I T."/>
            <person name="Toyoda A."/>
            <person name="Bronner-Fraser M."/>
            <person name="Fujiyama A."/>
            <person name="Holland L.Z."/>
            <person name="Holland P.W.H."/>
            <person name="Satoh N."/>
            <person name="Rokhsar D.S."/>
        </authorList>
    </citation>
    <scope>NUCLEOTIDE SEQUENCE [LARGE SCALE GENOMIC DNA]</scope>
    <source>
        <strain evidence="4">S238N-H82</strain>
        <tissue evidence="4">Testes</tissue>
    </source>
</reference>
<name>C3Z7I2_BRAFL</name>
<dbReference type="STRING" id="7739.C3Z7I2"/>
<dbReference type="InterPro" id="IPR040308">
    <property type="entry name" value="HAPR1"/>
</dbReference>
<dbReference type="AlphaFoldDB" id="C3Z7I2"/>
<sequence length="260" mass="29283">MADGGEDCSDWLRSWNQFEQQCVEEVEGEGNMEERLAGEREDVAQKLWLSFQNSATAVAQLYKGNTCNRGQGSHVWQVFQNAAQAVTLLYKDSIDANKRSEDFGIQCGYQRRTRDVVAWAKKRRRHIRREELLAFLCGKTVPSRTGSRSPPRSTRDSPRLGSQEYAPSHQSEIDLQPFKDAIALQGLNGAMASFGLRTPTSPSHNMHSTPSRRRNLGELHAFISEEFANHMDSNSPNGRKRSSGNDLLGDSPVHKRSRHL</sequence>
<protein>
    <submittedName>
        <fullName evidence="4">Uncharacterized protein</fullName>
    </submittedName>
</protein>
<feature type="region of interest" description="Disordered" evidence="3">
    <location>
        <begin position="229"/>
        <end position="260"/>
    </location>
</feature>
<organism>
    <name type="scientific">Branchiostoma floridae</name>
    <name type="common">Florida lancelet</name>
    <name type="synonym">Amphioxus</name>
    <dbReference type="NCBI Taxonomy" id="7739"/>
    <lineage>
        <taxon>Eukaryota</taxon>
        <taxon>Metazoa</taxon>
        <taxon>Chordata</taxon>
        <taxon>Cephalochordata</taxon>
        <taxon>Leptocardii</taxon>
        <taxon>Amphioxiformes</taxon>
        <taxon>Branchiostomatidae</taxon>
        <taxon>Branchiostoma</taxon>
    </lineage>
</organism>
<evidence type="ECO:0000256" key="1">
    <source>
        <dbReference type="ARBA" id="ARBA00004123"/>
    </source>
</evidence>
<dbReference type="PANTHER" id="PTHR31624">
    <property type="entry name" value="UPF0472 PROTEIN C16ORF72"/>
    <property type="match status" value="1"/>
</dbReference>
<dbReference type="EMBL" id="GG666590">
    <property type="protein sequence ID" value="EEN51778.1"/>
    <property type="molecule type" value="Genomic_DNA"/>
</dbReference>
<dbReference type="InterPro" id="IPR029196">
    <property type="entry name" value="HAPSTR1-like"/>
</dbReference>
<dbReference type="eggNOG" id="ENOG502QPPE">
    <property type="taxonomic scope" value="Eukaryota"/>
</dbReference>
<feature type="compositionally biased region" description="Low complexity" evidence="3">
    <location>
        <begin position="142"/>
        <end position="152"/>
    </location>
</feature>
<dbReference type="InParanoid" id="C3Z7I2"/>
<comment type="subcellular location">
    <subcellularLocation>
        <location evidence="1">Nucleus</location>
    </subcellularLocation>
</comment>
<dbReference type="GO" id="GO:0005634">
    <property type="term" value="C:nucleus"/>
    <property type="evidence" value="ECO:0007669"/>
    <property type="project" value="UniProtKB-SubCell"/>
</dbReference>